<organism evidence="1 2">
    <name type="scientific">Paenibacillus physcomitrellae</name>
    <dbReference type="NCBI Taxonomy" id="1619311"/>
    <lineage>
        <taxon>Bacteria</taxon>
        <taxon>Bacillati</taxon>
        <taxon>Bacillota</taxon>
        <taxon>Bacilli</taxon>
        <taxon>Bacillales</taxon>
        <taxon>Paenibacillaceae</taxon>
        <taxon>Paenibacillus</taxon>
    </lineage>
</organism>
<dbReference type="PANTHER" id="PTHR31757:SF0">
    <property type="entry name" value="SLL0781 PROTEIN"/>
    <property type="match status" value="1"/>
</dbReference>
<dbReference type="SUPFAM" id="SSF54427">
    <property type="entry name" value="NTF2-like"/>
    <property type="match status" value="1"/>
</dbReference>
<dbReference type="Proteomes" id="UP000609323">
    <property type="component" value="Unassembled WGS sequence"/>
</dbReference>
<keyword evidence="2" id="KW-1185">Reference proteome</keyword>
<dbReference type="Pfam" id="PF07080">
    <property type="entry name" value="DUF1348"/>
    <property type="match status" value="1"/>
</dbReference>
<gene>
    <name evidence="1" type="ORF">GCM10010917_08380</name>
</gene>
<dbReference type="PANTHER" id="PTHR31757">
    <property type="entry name" value="SLL0781 PROTEIN"/>
    <property type="match status" value="1"/>
</dbReference>
<dbReference type="InterPro" id="IPR009783">
    <property type="entry name" value="DUF1348"/>
</dbReference>
<evidence type="ECO:0000313" key="1">
    <source>
        <dbReference type="EMBL" id="GGA25738.1"/>
    </source>
</evidence>
<protein>
    <recommendedName>
        <fullName evidence="3">Transposase</fullName>
    </recommendedName>
</protein>
<comment type="caution">
    <text evidence="1">The sequence shown here is derived from an EMBL/GenBank/DDBJ whole genome shotgun (WGS) entry which is preliminary data.</text>
</comment>
<accession>A0ABQ1FQB0</accession>
<dbReference type="InterPro" id="IPR032710">
    <property type="entry name" value="NTF2-like_dom_sf"/>
</dbReference>
<evidence type="ECO:0000313" key="2">
    <source>
        <dbReference type="Proteomes" id="UP000609323"/>
    </source>
</evidence>
<sequence>MRIILRAFTLQTARAKVRKAEDDWNTRDPKLMAMDYSEDCSWRNVLNSQWAE</sequence>
<evidence type="ECO:0008006" key="3">
    <source>
        <dbReference type="Google" id="ProtNLM"/>
    </source>
</evidence>
<proteinExistence type="predicted"/>
<reference evidence="2" key="1">
    <citation type="journal article" date="2019" name="Int. J. Syst. Evol. Microbiol.">
        <title>The Global Catalogue of Microorganisms (GCM) 10K type strain sequencing project: providing services to taxonomists for standard genome sequencing and annotation.</title>
        <authorList>
            <consortium name="The Broad Institute Genomics Platform"/>
            <consortium name="The Broad Institute Genome Sequencing Center for Infectious Disease"/>
            <person name="Wu L."/>
            <person name="Ma J."/>
        </authorList>
    </citation>
    <scope>NUCLEOTIDE SEQUENCE [LARGE SCALE GENOMIC DNA]</scope>
    <source>
        <strain evidence="2">CGMCC 1.15044</strain>
    </source>
</reference>
<dbReference type="EMBL" id="BMHF01000001">
    <property type="protein sequence ID" value="GGA25738.1"/>
    <property type="molecule type" value="Genomic_DNA"/>
</dbReference>
<name>A0ABQ1FQB0_9BACL</name>
<dbReference type="Gene3D" id="3.10.450.50">
    <property type="match status" value="1"/>
</dbReference>